<name>A0AAU8GSG7_9VIRU</name>
<feature type="domain" description="Gene 1 ring forming protein" evidence="1">
    <location>
        <begin position="10"/>
        <end position="44"/>
    </location>
</feature>
<reference evidence="2" key="1">
    <citation type="submission" date="2024-04" db="EMBL/GenBank/DDBJ databases">
        <authorList>
            <person name="Bains C."/>
            <person name="Hallett B."/>
            <person name="Lee H."/>
            <person name="Redzematovic E."/>
            <person name="Hutchison K.W."/>
            <person name="Molloy S.D."/>
            <person name="Viland M.D."/>
            <person name="Lewis C.M."/>
            <person name="Garlena R.A."/>
            <person name="Russell D.A."/>
            <person name="Jacobs-Sera D."/>
            <person name="Hatfull G.F."/>
        </authorList>
    </citation>
    <scope>NUCLEOTIDE SEQUENCE</scope>
</reference>
<protein>
    <recommendedName>
        <fullName evidence="1">Gene 1 ring forming protein domain-containing protein</fullName>
    </recommendedName>
</protein>
<dbReference type="Pfam" id="PF24182">
    <property type="entry name" value="G1RFP"/>
    <property type="match status" value="1"/>
</dbReference>
<sequence length="46" mass="5180">MFDPEVAPERVRVLGLALQCHLQGHQNEGATVIETAEIFREFVEQA</sequence>
<gene>
    <name evidence="2" type="primary">1</name>
    <name evidence="2" type="ORF">SEA_PHARB_1</name>
</gene>
<dbReference type="InterPro" id="IPR056427">
    <property type="entry name" value="G1RFP_dom"/>
</dbReference>
<accession>A0AAU8GSG7</accession>
<dbReference type="EMBL" id="PP750966">
    <property type="protein sequence ID" value="XCH43611.1"/>
    <property type="molecule type" value="Genomic_DNA"/>
</dbReference>
<evidence type="ECO:0000313" key="2">
    <source>
        <dbReference type="EMBL" id="XCH43611.1"/>
    </source>
</evidence>
<evidence type="ECO:0000259" key="1">
    <source>
        <dbReference type="Pfam" id="PF24182"/>
    </source>
</evidence>
<proteinExistence type="predicted"/>
<organism evidence="2">
    <name type="scientific">Mycobacterium phage Pharb</name>
    <dbReference type="NCBI Taxonomy" id="3136626"/>
    <lineage>
        <taxon>Viruses</taxon>
    </lineage>
</organism>